<evidence type="ECO:0000313" key="3">
    <source>
        <dbReference type="Proteomes" id="UP000285317"/>
    </source>
</evidence>
<accession>A0A3Q9UYJ5</accession>
<dbReference type="Pfam" id="PF14078">
    <property type="entry name" value="DUF4259"/>
    <property type="match status" value="1"/>
</dbReference>
<gene>
    <name evidence="2" type="ORF">C1I64_10095</name>
</gene>
<evidence type="ECO:0008006" key="4">
    <source>
        <dbReference type="Google" id="ProtNLM"/>
    </source>
</evidence>
<proteinExistence type="predicted"/>
<dbReference type="InterPro" id="IPR025355">
    <property type="entry name" value="DUF4259"/>
</dbReference>
<evidence type="ECO:0000256" key="1">
    <source>
        <dbReference type="SAM" id="MobiDB-lite"/>
    </source>
</evidence>
<dbReference type="AlphaFoldDB" id="A0A3Q9UYJ5"/>
<dbReference type="EMBL" id="CP028137">
    <property type="protein sequence ID" value="AZZ52364.1"/>
    <property type="molecule type" value="Genomic_DNA"/>
</dbReference>
<organism evidence="2 3">
    <name type="scientific">Rathayibacter festucae DSM 15932</name>
    <dbReference type="NCBI Taxonomy" id="1328866"/>
    <lineage>
        <taxon>Bacteria</taxon>
        <taxon>Bacillati</taxon>
        <taxon>Actinomycetota</taxon>
        <taxon>Actinomycetes</taxon>
        <taxon>Micrococcales</taxon>
        <taxon>Microbacteriaceae</taxon>
        <taxon>Rathayibacter</taxon>
    </lineage>
</organism>
<dbReference type="RefSeq" id="WP_127887103.1">
    <property type="nucleotide sequence ID" value="NZ_CP028137.1"/>
</dbReference>
<dbReference type="Proteomes" id="UP000285317">
    <property type="component" value="Chromosome"/>
</dbReference>
<dbReference type="KEGG" id="rfs:C1I64_10095"/>
<protein>
    <recommendedName>
        <fullName evidence="4">DUF4259 domain-containing protein</fullName>
    </recommendedName>
</protein>
<sequence length="131" mass="13891">MGAWSGEPFGNDTASDWVYELDEAGDWQYVREALDAAVSPTQVDADAATLAIAAAEVVARGLGREGGPHAETIAHFVQRAGRPDDELVALALAALAAADSPGSELTELWEEADPEEWREANDAVRSVLEEA</sequence>
<name>A0A3Q9UYJ5_9MICO</name>
<feature type="region of interest" description="Disordered" evidence="1">
    <location>
        <begin position="100"/>
        <end position="131"/>
    </location>
</feature>
<reference evidence="2 3" key="1">
    <citation type="submission" date="2018-03" db="EMBL/GenBank/DDBJ databases">
        <title>Bacteriophage NCPPB3778 and a type I-E CRISPR drive the evolution of the US Biological Select Agent, Rathayibacter toxicus.</title>
        <authorList>
            <person name="Davis E.W.II."/>
            <person name="Tabima J.F."/>
            <person name="Weisberg A.J."/>
            <person name="Dantas Lopes L."/>
            <person name="Wiseman M.S."/>
            <person name="Wiseman M.S."/>
            <person name="Pupko T."/>
            <person name="Belcher M.S."/>
            <person name="Sechler A.J."/>
            <person name="Tancos M.A."/>
            <person name="Schroeder B.K."/>
            <person name="Murray T.D."/>
            <person name="Luster D.G."/>
            <person name="Schneider W.L."/>
            <person name="Rogers E."/>
            <person name="Andreote F.D."/>
            <person name="Grunwald N.J."/>
            <person name="Putnam M.L."/>
            <person name="Chang J.H."/>
        </authorList>
    </citation>
    <scope>NUCLEOTIDE SEQUENCE [LARGE SCALE GENOMIC DNA]</scope>
    <source>
        <strain evidence="2 3">DSM 15932</strain>
    </source>
</reference>
<evidence type="ECO:0000313" key="2">
    <source>
        <dbReference type="EMBL" id="AZZ52364.1"/>
    </source>
</evidence>